<reference evidence="2" key="1">
    <citation type="submission" date="2020-07" db="EMBL/GenBank/DDBJ databases">
        <title>Genome sequence and genetic diversity analysis of an under-domesticated orphan crop, white fonio (Digitaria exilis).</title>
        <authorList>
            <person name="Bennetzen J.L."/>
            <person name="Chen S."/>
            <person name="Ma X."/>
            <person name="Wang X."/>
            <person name="Yssel A.E.J."/>
            <person name="Chaluvadi S.R."/>
            <person name="Johnson M."/>
            <person name="Gangashetty P."/>
            <person name="Hamidou F."/>
            <person name="Sanogo M.D."/>
            <person name="Zwaenepoel A."/>
            <person name="Wallace J."/>
            <person name="Van De Peer Y."/>
            <person name="Van Deynze A."/>
        </authorList>
    </citation>
    <scope>NUCLEOTIDE SEQUENCE</scope>
    <source>
        <tissue evidence="2">Leaves</tissue>
    </source>
</reference>
<evidence type="ECO:0000256" key="1">
    <source>
        <dbReference type="SAM" id="MobiDB-lite"/>
    </source>
</evidence>
<dbReference type="AlphaFoldDB" id="A0A835FQT6"/>
<evidence type="ECO:0000313" key="2">
    <source>
        <dbReference type="EMBL" id="KAF8772306.1"/>
    </source>
</evidence>
<organism evidence="2 3">
    <name type="scientific">Digitaria exilis</name>
    <dbReference type="NCBI Taxonomy" id="1010633"/>
    <lineage>
        <taxon>Eukaryota</taxon>
        <taxon>Viridiplantae</taxon>
        <taxon>Streptophyta</taxon>
        <taxon>Embryophyta</taxon>
        <taxon>Tracheophyta</taxon>
        <taxon>Spermatophyta</taxon>
        <taxon>Magnoliopsida</taxon>
        <taxon>Liliopsida</taxon>
        <taxon>Poales</taxon>
        <taxon>Poaceae</taxon>
        <taxon>PACMAD clade</taxon>
        <taxon>Panicoideae</taxon>
        <taxon>Panicodae</taxon>
        <taxon>Paniceae</taxon>
        <taxon>Anthephorinae</taxon>
        <taxon>Digitaria</taxon>
    </lineage>
</organism>
<comment type="caution">
    <text evidence="2">The sequence shown here is derived from an EMBL/GenBank/DDBJ whole genome shotgun (WGS) entry which is preliminary data.</text>
</comment>
<evidence type="ECO:0000313" key="3">
    <source>
        <dbReference type="Proteomes" id="UP000636709"/>
    </source>
</evidence>
<feature type="region of interest" description="Disordered" evidence="1">
    <location>
        <begin position="178"/>
        <end position="260"/>
    </location>
</feature>
<accession>A0A835FQT6</accession>
<proteinExistence type="predicted"/>
<feature type="compositionally biased region" description="Basic and acidic residues" evidence="1">
    <location>
        <begin position="185"/>
        <end position="214"/>
    </location>
</feature>
<dbReference type="PANTHER" id="PTHR35166">
    <property type="entry name" value="OS05G0193700 PROTEIN-RELATED"/>
    <property type="match status" value="1"/>
</dbReference>
<dbReference type="PANTHER" id="PTHR35166:SF20">
    <property type="entry name" value="EXPRESSED PROTEIN"/>
    <property type="match status" value="1"/>
</dbReference>
<sequence>MNAKVEEQPAAVAAGEPKNWLTKGEIRQILPRKPMSAPSRFVALKQSNSELISWPDEEVDEDKGRLYRLVKALYEMEKRLPRLQECVRGELKRNGHIEIDDETANCRRQERQRRLAPTQYLTLCLLQIHDGPPLCRLATPPPLGLAAGAHLVMADGRGTSDAPSFYAAASLRPRDHVLSPWAAGDSHERDGEGERREREPAHMRKGVAPEDARGHGRWMASHAQSASPPVVALLPPPPRFAGRARSDSRRADPRSRDPCLLLGSTSPVDATSLLPASLFPSKWLLPLPKADCCCFFFLASPPSFGGRNDSGHVVNGFFFPAPPSSSAAIPTACGGDNGACS</sequence>
<feature type="compositionally biased region" description="Basic and acidic residues" evidence="1">
    <location>
        <begin position="244"/>
        <end position="257"/>
    </location>
</feature>
<keyword evidence="3" id="KW-1185">Reference proteome</keyword>
<name>A0A835FQT6_9POAL</name>
<gene>
    <name evidence="2" type="ORF">HU200_005898</name>
</gene>
<dbReference type="Proteomes" id="UP000636709">
    <property type="component" value="Unassembled WGS sequence"/>
</dbReference>
<protein>
    <submittedName>
        <fullName evidence="2">Uncharacterized protein</fullName>
    </submittedName>
</protein>
<dbReference type="EMBL" id="JACEFO010000414">
    <property type="protein sequence ID" value="KAF8772306.1"/>
    <property type="molecule type" value="Genomic_DNA"/>
</dbReference>